<dbReference type="STRING" id="669874.A0A1E4TXT1"/>
<protein>
    <recommendedName>
        <fullName evidence="3">Zn(2)-C6 fungal-type domain-containing protein</fullName>
    </recommendedName>
</protein>
<dbReference type="PROSITE" id="PS00463">
    <property type="entry name" value="ZN2_CY6_FUNGAL_1"/>
    <property type="match status" value="1"/>
</dbReference>
<dbReference type="GO" id="GO:0008270">
    <property type="term" value="F:zinc ion binding"/>
    <property type="evidence" value="ECO:0007669"/>
    <property type="project" value="InterPro"/>
</dbReference>
<accession>A0A1E4TXT1</accession>
<dbReference type="EMBL" id="KV454012">
    <property type="protein sequence ID" value="ODV96565.1"/>
    <property type="molecule type" value="Genomic_DNA"/>
</dbReference>
<dbReference type="PROSITE" id="PS50048">
    <property type="entry name" value="ZN2_CY6_FUNGAL_2"/>
    <property type="match status" value="1"/>
</dbReference>
<gene>
    <name evidence="4" type="ORF">PACTADRAFT_48398</name>
</gene>
<dbReference type="CDD" id="cd00067">
    <property type="entry name" value="GAL4"/>
    <property type="match status" value="1"/>
</dbReference>
<dbReference type="PANTHER" id="PTHR37534">
    <property type="entry name" value="TRANSCRIPTIONAL ACTIVATOR PROTEIN UGA3"/>
    <property type="match status" value="1"/>
</dbReference>
<feature type="domain" description="Zn(2)-C6 fungal-type" evidence="3">
    <location>
        <begin position="98"/>
        <end position="128"/>
    </location>
</feature>
<dbReference type="InterPro" id="IPR001138">
    <property type="entry name" value="Zn2Cys6_DnaBD"/>
</dbReference>
<name>A0A1E4TXT1_PACTA</name>
<feature type="compositionally biased region" description="Low complexity" evidence="2">
    <location>
        <begin position="37"/>
        <end position="55"/>
    </location>
</feature>
<dbReference type="OrthoDB" id="3598904at2759"/>
<dbReference type="GO" id="GO:0000981">
    <property type="term" value="F:DNA-binding transcription factor activity, RNA polymerase II-specific"/>
    <property type="evidence" value="ECO:0007669"/>
    <property type="project" value="InterPro"/>
</dbReference>
<feature type="compositionally biased region" description="Basic and acidic residues" evidence="2">
    <location>
        <begin position="18"/>
        <end position="36"/>
    </location>
</feature>
<dbReference type="SMART" id="SM00066">
    <property type="entry name" value="GAL4"/>
    <property type="match status" value="1"/>
</dbReference>
<evidence type="ECO:0000256" key="2">
    <source>
        <dbReference type="SAM" id="MobiDB-lite"/>
    </source>
</evidence>
<dbReference type="SUPFAM" id="SSF57701">
    <property type="entry name" value="Zn2/Cys6 DNA-binding domain"/>
    <property type="match status" value="1"/>
</dbReference>
<dbReference type="Gene3D" id="4.10.240.10">
    <property type="entry name" value="Zn(2)-C6 fungal-type DNA-binding domain"/>
    <property type="match status" value="1"/>
</dbReference>
<evidence type="ECO:0000256" key="1">
    <source>
        <dbReference type="ARBA" id="ARBA00023242"/>
    </source>
</evidence>
<dbReference type="InterPro" id="IPR036864">
    <property type="entry name" value="Zn2-C6_fun-type_DNA-bd_sf"/>
</dbReference>
<dbReference type="PANTHER" id="PTHR37534:SF46">
    <property type="entry name" value="ZN(II)2CYS6 TRANSCRIPTION FACTOR (EUROFUNG)"/>
    <property type="match status" value="1"/>
</dbReference>
<reference evidence="5" key="1">
    <citation type="submission" date="2016-05" db="EMBL/GenBank/DDBJ databases">
        <title>Comparative genomics of biotechnologically important yeasts.</title>
        <authorList>
            <consortium name="DOE Joint Genome Institute"/>
            <person name="Riley R."/>
            <person name="Haridas S."/>
            <person name="Wolfe K.H."/>
            <person name="Lopes M.R."/>
            <person name="Hittinger C.T."/>
            <person name="Goker M."/>
            <person name="Salamov A."/>
            <person name="Wisecaver J."/>
            <person name="Long T.M."/>
            <person name="Aerts A.L."/>
            <person name="Barry K."/>
            <person name="Choi C."/>
            <person name="Clum A."/>
            <person name="Coughlan A.Y."/>
            <person name="Deshpande S."/>
            <person name="Douglass A.P."/>
            <person name="Hanson S.J."/>
            <person name="Klenk H.-P."/>
            <person name="Labutti K."/>
            <person name="Lapidus A."/>
            <person name="Lindquist E."/>
            <person name="Lipzen A."/>
            <person name="Meier-Kolthoff J.P."/>
            <person name="Ohm R.A."/>
            <person name="Otillar R.P."/>
            <person name="Pangilinan J."/>
            <person name="Peng Y."/>
            <person name="Rokas A."/>
            <person name="Rosa C.A."/>
            <person name="Scheuner C."/>
            <person name="Sibirny A.A."/>
            <person name="Slot J.C."/>
            <person name="Stielow J.B."/>
            <person name="Sun H."/>
            <person name="Kurtzman C.P."/>
            <person name="Blackwell M."/>
            <person name="Grigoriev I.V."/>
            <person name="Jeffries T.W."/>
        </authorList>
    </citation>
    <scope>NUCLEOTIDE SEQUENCE [LARGE SCALE GENOMIC DNA]</scope>
    <source>
        <strain evidence="5">NRRL Y-2460</strain>
    </source>
</reference>
<evidence type="ECO:0000259" key="3">
    <source>
        <dbReference type="PROSITE" id="PS50048"/>
    </source>
</evidence>
<feature type="region of interest" description="Disordered" evidence="2">
    <location>
        <begin position="18"/>
        <end position="55"/>
    </location>
</feature>
<evidence type="ECO:0000313" key="4">
    <source>
        <dbReference type="EMBL" id="ODV96565.1"/>
    </source>
</evidence>
<dbReference type="Proteomes" id="UP000094236">
    <property type="component" value="Unassembled WGS sequence"/>
</dbReference>
<feature type="non-terminal residue" evidence="4">
    <location>
        <position position="149"/>
    </location>
</feature>
<evidence type="ECO:0000313" key="5">
    <source>
        <dbReference type="Proteomes" id="UP000094236"/>
    </source>
</evidence>
<keyword evidence="5" id="KW-1185">Reference proteome</keyword>
<keyword evidence="1" id="KW-0539">Nucleus</keyword>
<proteinExistence type="predicted"/>
<organism evidence="4 5">
    <name type="scientific">Pachysolen tannophilus NRRL Y-2460</name>
    <dbReference type="NCBI Taxonomy" id="669874"/>
    <lineage>
        <taxon>Eukaryota</taxon>
        <taxon>Fungi</taxon>
        <taxon>Dikarya</taxon>
        <taxon>Ascomycota</taxon>
        <taxon>Saccharomycotina</taxon>
        <taxon>Pichiomycetes</taxon>
        <taxon>Pachysolenaceae</taxon>
        <taxon>Pachysolen</taxon>
    </lineage>
</organism>
<dbReference type="AlphaFoldDB" id="A0A1E4TXT1"/>
<sequence>MNYRDYQQVIKINVSKKEQKELKNSKGSRNSKEKARLVSPSSLNSCSSCASSPLASPVLTRPTTFLSDNNFTLRSHDHESMIEGKVHKKAKITRSKNGCLCCRRRRKKCDEIHPKCGGCTRNFLDCCWPTQNATVQVSGTPSITPRFFC</sequence>